<accession>A0A0L0NEZ3</accession>
<sequence>MPQMWQKLSPATLSSFPVVRTTLATIPEYGPSTPSKYRPITSSMLKFLCETTLPAAALSAGISSRRDDLAEGVVDGHLGPGRLLALGSPRARPVCAHRVWAVVDLPRDRVSPAACNLGERQRGQRRGAVP</sequence>
<reference evidence="1 2" key="1">
    <citation type="journal article" date="2015" name="BMC Genomics">
        <title>The genome of the truffle-parasite Tolypocladium ophioglossoides and the evolution of antifungal peptaibiotics.</title>
        <authorList>
            <person name="Quandt C.A."/>
            <person name="Bushley K.E."/>
            <person name="Spatafora J.W."/>
        </authorList>
    </citation>
    <scope>NUCLEOTIDE SEQUENCE [LARGE SCALE GENOMIC DNA]</scope>
    <source>
        <strain evidence="1 2">CBS 100239</strain>
    </source>
</reference>
<proteinExistence type="predicted"/>
<dbReference type="EMBL" id="LFRF01000005">
    <property type="protein sequence ID" value="KND92594.1"/>
    <property type="molecule type" value="Genomic_DNA"/>
</dbReference>
<dbReference type="AlphaFoldDB" id="A0A0L0NEZ3"/>
<evidence type="ECO:0000313" key="1">
    <source>
        <dbReference type="EMBL" id="KND92594.1"/>
    </source>
</evidence>
<comment type="caution">
    <text evidence="1">The sequence shown here is derived from an EMBL/GenBank/DDBJ whole genome shotgun (WGS) entry which is preliminary data.</text>
</comment>
<keyword evidence="2" id="KW-1185">Reference proteome</keyword>
<protein>
    <submittedName>
        <fullName evidence="1">Uncharacterized protein</fullName>
    </submittedName>
</protein>
<organism evidence="1 2">
    <name type="scientific">Tolypocladium ophioglossoides (strain CBS 100239)</name>
    <name type="common">Snaketongue truffleclub</name>
    <name type="synonym">Elaphocordyceps ophioglossoides</name>
    <dbReference type="NCBI Taxonomy" id="1163406"/>
    <lineage>
        <taxon>Eukaryota</taxon>
        <taxon>Fungi</taxon>
        <taxon>Dikarya</taxon>
        <taxon>Ascomycota</taxon>
        <taxon>Pezizomycotina</taxon>
        <taxon>Sordariomycetes</taxon>
        <taxon>Hypocreomycetidae</taxon>
        <taxon>Hypocreales</taxon>
        <taxon>Ophiocordycipitaceae</taxon>
        <taxon>Tolypocladium</taxon>
    </lineage>
</organism>
<gene>
    <name evidence="1" type="ORF">TOPH_02521</name>
</gene>
<name>A0A0L0NEZ3_TOLOC</name>
<dbReference type="Proteomes" id="UP000036947">
    <property type="component" value="Unassembled WGS sequence"/>
</dbReference>
<evidence type="ECO:0000313" key="2">
    <source>
        <dbReference type="Proteomes" id="UP000036947"/>
    </source>
</evidence>